<dbReference type="AlphaFoldDB" id="A0A382AW61"/>
<evidence type="ECO:0000256" key="1">
    <source>
        <dbReference type="ARBA" id="ARBA00022723"/>
    </source>
</evidence>
<dbReference type="InterPro" id="IPR007342">
    <property type="entry name" value="PsuG"/>
</dbReference>
<dbReference type="PANTHER" id="PTHR42909:SF1">
    <property type="entry name" value="CARBOHYDRATE KINASE PFKB DOMAIN-CONTAINING PROTEIN"/>
    <property type="match status" value="1"/>
</dbReference>
<evidence type="ECO:0000313" key="6">
    <source>
        <dbReference type="EMBL" id="SVB05689.1"/>
    </source>
</evidence>
<keyword evidence="4" id="KW-0456">Lyase</keyword>
<dbReference type="Pfam" id="PF04227">
    <property type="entry name" value="Indigoidine_A"/>
    <property type="match status" value="1"/>
</dbReference>
<organism evidence="6">
    <name type="scientific">marine metagenome</name>
    <dbReference type="NCBI Taxonomy" id="408172"/>
    <lineage>
        <taxon>unclassified sequences</taxon>
        <taxon>metagenomes</taxon>
        <taxon>ecological metagenomes</taxon>
    </lineage>
</organism>
<keyword evidence="3" id="KW-0464">Manganese</keyword>
<dbReference type="SUPFAM" id="SSF110581">
    <property type="entry name" value="Indigoidine synthase A-like"/>
    <property type="match status" value="1"/>
</dbReference>
<evidence type="ECO:0008006" key="7">
    <source>
        <dbReference type="Google" id="ProtNLM"/>
    </source>
</evidence>
<evidence type="ECO:0000256" key="3">
    <source>
        <dbReference type="ARBA" id="ARBA00023211"/>
    </source>
</evidence>
<evidence type="ECO:0000256" key="5">
    <source>
        <dbReference type="ARBA" id="ARBA00023295"/>
    </source>
</evidence>
<dbReference type="InterPro" id="IPR022830">
    <property type="entry name" value="Indigdn_synthA-like"/>
</dbReference>
<dbReference type="GO" id="GO:0005737">
    <property type="term" value="C:cytoplasm"/>
    <property type="evidence" value="ECO:0007669"/>
    <property type="project" value="TreeGrafter"/>
</dbReference>
<dbReference type="GO" id="GO:0046872">
    <property type="term" value="F:metal ion binding"/>
    <property type="evidence" value="ECO:0007669"/>
    <property type="project" value="UniProtKB-KW"/>
</dbReference>
<evidence type="ECO:0000256" key="4">
    <source>
        <dbReference type="ARBA" id="ARBA00023239"/>
    </source>
</evidence>
<dbReference type="GO" id="GO:0004730">
    <property type="term" value="F:pseudouridylate synthase activity"/>
    <property type="evidence" value="ECO:0007669"/>
    <property type="project" value="InterPro"/>
</dbReference>
<dbReference type="PANTHER" id="PTHR42909">
    <property type="entry name" value="ZGC:136858"/>
    <property type="match status" value="1"/>
</dbReference>
<keyword evidence="2" id="KW-0378">Hydrolase</keyword>
<dbReference type="GO" id="GO:0016798">
    <property type="term" value="F:hydrolase activity, acting on glycosyl bonds"/>
    <property type="evidence" value="ECO:0007669"/>
    <property type="project" value="UniProtKB-KW"/>
</dbReference>
<name>A0A382AW61_9ZZZZ</name>
<reference evidence="6" key="1">
    <citation type="submission" date="2018-05" db="EMBL/GenBank/DDBJ databases">
        <authorList>
            <person name="Lanie J.A."/>
            <person name="Ng W.-L."/>
            <person name="Kazmierczak K.M."/>
            <person name="Andrzejewski T.M."/>
            <person name="Davidsen T.M."/>
            <person name="Wayne K.J."/>
            <person name="Tettelin H."/>
            <person name="Glass J.I."/>
            <person name="Rusch D."/>
            <person name="Podicherti R."/>
            <person name="Tsui H.-C.T."/>
            <person name="Winkler M.E."/>
        </authorList>
    </citation>
    <scope>NUCLEOTIDE SEQUENCE</scope>
</reference>
<evidence type="ECO:0000256" key="2">
    <source>
        <dbReference type="ARBA" id="ARBA00022801"/>
    </source>
</evidence>
<keyword evidence="1" id="KW-0479">Metal-binding</keyword>
<keyword evidence="5" id="KW-0326">Glycosidase</keyword>
<proteinExistence type="predicted"/>
<accession>A0A382AW61</accession>
<sequence>MESALISHGLPHPENIYVAQHSMNIVRENGSVPATIAIINGRIKVGLSSEDMSILAENKNVEKVSRHNLAIALNNNNHAATTVASTIYLAANLGIKFFATGGIGGVHLDAENTFDISSDLSELSRTSMCVVCSGAKSILDLDKTFERLETLGISRIGYQTNYMPGFWYYQTDKKVDHNFTQMNELTSYLKIRESMKQVGSVLVFNPVPEDKAIDKNLVQGWIKSSVNKAKKNFIGGKELTPYLIDEINKLSKNKTLEANKELIINNAALAGRLAANFNQN</sequence>
<gene>
    <name evidence="6" type="ORF">METZ01_LOCUS158543</name>
</gene>
<dbReference type="Gene3D" id="3.40.1790.10">
    <property type="entry name" value="Indigoidine synthase domain"/>
    <property type="match status" value="1"/>
</dbReference>
<protein>
    <recommendedName>
        <fullName evidence="7">Pseudouridine-5'-phosphate glycosidase</fullName>
    </recommendedName>
</protein>
<dbReference type="EMBL" id="UINC01027076">
    <property type="protein sequence ID" value="SVB05689.1"/>
    <property type="molecule type" value="Genomic_DNA"/>
</dbReference>